<reference evidence="2" key="2">
    <citation type="journal article" date="2024" name="Plant">
        <title>Genomic evolution and insights into agronomic trait innovations of Sesamum species.</title>
        <authorList>
            <person name="Miao H."/>
            <person name="Wang L."/>
            <person name="Qu L."/>
            <person name="Liu H."/>
            <person name="Sun Y."/>
            <person name="Le M."/>
            <person name="Wang Q."/>
            <person name="Wei S."/>
            <person name="Zheng Y."/>
            <person name="Lin W."/>
            <person name="Duan Y."/>
            <person name="Cao H."/>
            <person name="Xiong S."/>
            <person name="Wang X."/>
            <person name="Wei L."/>
            <person name="Li C."/>
            <person name="Ma Q."/>
            <person name="Ju M."/>
            <person name="Zhao R."/>
            <person name="Li G."/>
            <person name="Mu C."/>
            <person name="Tian Q."/>
            <person name="Mei H."/>
            <person name="Zhang T."/>
            <person name="Gao T."/>
            <person name="Zhang H."/>
        </authorList>
    </citation>
    <scope>NUCLEOTIDE SEQUENCE</scope>
    <source>
        <strain evidence="2">G02</strain>
    </source>
</reference>
<accession>A0AAW2Q0L0</accession>
<feature type="region of interest" description="Disordered" evidence="1">
    <location>
        <begin position="1"/>
        <end position="21"/>
    </location>
</feature>
<evidence type="ECO:0000256" key="1">
    <source>
        <dbReference type="SAM" id="MobiDB-lite"/>
    </source>
</evidence>
<dbReference type="EMBL" id="JACGWJ010000016">
    <property type="protein sequence ID" value="KAL0361355.1"/>
    <property type="molecule type" value="Genomic_DNA"/>
</dbReference>
<comment type="caution">
    <text evidence="2">The sequence shown here is derived from an EMBL/GenBank/DDBJ whole genome shotgun (WGS) entry which is preliminary data.</text>
</comment>
<dbReference type="AlphaFoldDB" id="A0AAW2Q0L0"/>
<protein>
    <submittedName>
        <fullName evidence="2">Uncharacterized protein</fullName>
    </submittedName>
</protein>
<dbReference type="SUPFAM" id="SSF56219">
    <property type="entry name" value="DNase I-like"/>
    <property type="match status" value="1"/>
</dbReference>
<organism evidence="2">
    <name type="scientific">Sesamum radiatum</name>
    <name type="common">Black benniseed</name>
    <dbReference type="NCBI Taxonomy" id="300843"/>
    <lineage>
        <taxon>Eukaryota</taxon>
        <taxon>Viridiplantae</taxon>
        <taxon>Streptophyta</taxon>
        <taxon>Embryophyta</taxon>
        <taxon>Tracheophyta</taxon>
        <taxon>Spermatophyta</taxon>
        <taxon>Magnoliopsida</taxon>
        <taxon>eudicotyledons</taxon>
        <taxon>Gunneridae</taxon>
        <taxon>Pentapetalae</taxon>
        <taxon>asterids</taxon>
        <taxon>lamiids</taxon>
        <taxon>Lamiales</taxon>
        <taxon>Pedaliaceae</taxon>
        <taxon>Sesamum</taxon>
    </lineage>
</organism>
<dbReference type="PANTHER" id="PTHR35218">
    <property type="entry name" value="RNASE H DOMAIN-CONTAINING PROTEIN"/>
    <property type="match status" value="1"/>
</dbReference>
<dbReference type="InterPro" id="IPR036691">
    <property type="entry name" value="Endo/exonu/phosph_ase_sf"/>
</dbReference>
<sequence length="147" mass="16749">MDEDSVHAAKKKLQVGDDHSNSISAVPPRAMKILAWNCQGMGPPWTVRTLTETMRLHRPGLVFISETKCKARRCDRIKESLNYHGLGVDSIGNGRRLLLFWRKDIDVWLQSFSAHHIDVMVKPNDCPARWRFTGFSGYSELAKQKEG</sequence>
<dbReference type="Gene3D" id="3.60.10.10">
    <property type="entry name" value="Endonuclease/exonuclease/phosphatase"/>
    <property type="match status" value="1"/>
</dbReference>
<name>A0AAW2Q0L0_SESRA</name>
<reference evidence="2" key="1">
    <citation type="submission" date="2020-06" db="EMBL/GenBank/DDBJ databases">
        <authorList>
            <person name="Li T."/>
            <person name="Hu X."/>
            <person name="Zhang T."/>
            <person name="Song X."/>
            <person name="Zhang H."/>
            <person name="Dai N."/>
            <person name="Sheng W."/>
            <person name="Hou X."/>
            <person name="Wei L."/>
        </authorList>
    </citation>
    <scope>NUCLEOTIDE SEQUENCE</scope>
    <source>
        <strain evidence="2">G02</strain>
        <tissue evidence="2">Leaf</tissue>
    </source>
</reference>
<gene>
    <name evidence="2" type="ORF">Sradi_3820000</name>
</gene>
<dbReference type="PANTHER" id="PTHR35218:SF9">
    <property type="entry name" value="ENDONUCLEASE_EXONUCLEASE_PHOSPHATASE DOMAIN-CONTAINING PROTEIN"/>
    <property type="match status" value="1"/>
</dbReference>
<proteinExistence type="predicted"/>
<evidence type="ECO:0000313" key="2">
    <source>
        <dbReference type="EMBL" id="KAL0361355.1"/>
    </source>
</evidence>